<protein>
    <submittedName>
        <fullName evidence="1">Uncharacterized protein</fullName>
    </submittedName>
</protein>
<dbReference type="AlphaFoldDB" id="A0A397U017"/>
<reference evidence="1 2" key="1">
    <citation type="submission" date="2018-06" db="EMBL/GenBank/DDBJ databases">
        <title>Comparative genomics reveals the genomic features of Rhizophagus irregularis, R. cerebriforme, R. diaphanum and Gigaspora rosea, and their symbiotic lifestyle signature.</title>
        <authorList>
            <person name="Morin E."/>
            <person name="San Clemente H."/>
            <person name="Chen E.C.H."/>
            <person name="De La Providencia I."/>
            <person name="Hainaut M."/>
            <person name="Kuo A."/>
            <person name="Kohler A."/>
            <person name="Murat C."/>
            <person name="Tang N."/>
            <person name="Roy S."/>
            <person name="Loubradou J."/>
            <person name="Henrissat B."/>
            <person name="Grigoriev I.V."/>
            <person name="Corradi N."/>
            <person name="Roux C."/>
            <person name="Martin F.M."/>
        </authorList>
    </citation>
    <scope>NUCLEOTIDE SEQUENCE [LARGE SCALE GENOMIC DNA]</scope>
    <source>
        <strain evidence="1 2">DAOM 194757</strain>
    </source>
</reference>
<proteinExistence type="predicted"/>
<gene>
    <name evidence="1" type="ORF">C2G38_2224749</name>
</gene>
<evidence type="ECO:0000313" key="1">
    <source>
        <dbReference type="EMBL" id="RIB03550.1"/>
    </source>
</evidence>
<organism evidence="1 2">
    <name type="scientific">Gigaspora rosea</name>
    <dbReference type="NCBI Taxonomy" id="44941"/>
    <lineage>
        <taxon>Eukaryota</taxon>
        <taxon>Fungi</taxon>
        <taxon>Fungi incertae sedis</taxon>
        <taxon>Mucoromycota</taxon>
        <taxon>Glomeromycotina</taxon>
        <taxon>Glomeromycetes</taxon>
        <taxon>Diversisporales</taxon>
        <taxon>Gigasporaceae</taxon>
        <taxon>Gigaspora</taxon>
    </lineage>
</organism>
<accession>A0A397U017</accession>
<evidence type="ECO:0000313" key="2">
    <source>
        <dbReference type="Proteomes" id="UP000266673"/>
    </source>
</evidence>
<sequence>MSNSKSCMNCGTTGPTKFRSLKDKKWEEAENNSLIKNPLQRGTKRVKVSVEVEEVEITTMKEVTKKNVGTTTEDMGEVSMIDLVKTIEAMTRVFYEREHVKKDTSIYLYDELREVFQTNKSVENFLDQLDLIARPLERNKQTMDRMKN</sequence>
<keyword evidence="2" id="KW-1185">Reference proteome</keyword>
<name>A0A397U017_9GLOM</name>
<dbReference type="Proteomes" id="UP000266673">
    <property type="component" value="Unassembled WGS sequence"/>
</dbReference>
<dbReference type="EMBL" id="QKWP01002381">
    <property type="protein sequence ID" value="RIB03550.1"/>
    <property type="molecule type" value="Genomic_DNA"/>
</dbReference>
<comment type="caution">
    <text evidence="1">The sequence shown here is derived from an EMBL/GenBank/DDBJ whole genome shotgun (WGS) entry which is preliminary data.</text>
</comment>